<organism evidence="1 2">
    <name type="scientific">Streblomastix strix</name>
    <dbReference type="NCBI Taxonomy" id="222440"/>
    <lineage>
        <taxon>Eukaryota</taxon>
        <taxon>Metamonada</taxon>
        <taxon>Preaxostyla</taxon>
        <taxon>Oxymonadida</taxon>
        <taxon>Streblomastigidae</taxon>
        <taxon>Streblomastix</taxon>
    </lineage>
</organism>
<comment type="caution">
    <text evidence="1">The sequence shown here is derived from an EMBL/GenBank/DDBJ whole genome shotgun (WGS) entry which is preliminary data.</text>
</comment>
<gene>
    <name evidence="1" type="ORF">EZS28_041872</name>
</gene>
<dbReference type="Proteomes" id="UP000324800">
    <property type="component" value="Unassembled WGS sequence"/>
</dbReference>
<reference evidence="1 2" key="1">
    <citation type="submission" date="2019-03" db="EMBL/GenBank/DDBJ databases">
        <title>Single cell metagenomics reveals metabolic interactions within the superorganism composed of flagellate Streblomastix strix and complex community of Bacteroidetes bacteria on its surface.</title>
        <authorList>
            <person name="Treitli S.C."/>
            <person name="Kolisko M."/>
            <person name="Husnik F."/>
            <person name="Keeling P."/>
            <person name="Hampl V."/>
        </authorList>
    </citation>
    <scope>NUCLEOTIDE SEQUENCE [LARGE SCALE GENOMIC DNA]</scope>
    <source>
        <strain evidence="1">ST1C</strain>
    </source>
</reference>
<dbReference type="AlphaFoldDB" id="A0A5J4TY87"/>
<protein>
    <submittedName>
        <fullName evidence="1">Uncharacterized protein</fullName>
    </submittedName>
</protein>
<name>A0A5J4TY87_9EUKA</name>
<accession>A0A5J4TY87</accession>
<evidence type="ECO:0000313" key="1">
    <source>
        <dbReference type="EMBL" id="KAA6362601.1"/>
    </source>
</evidence>
<evidence type="ECO:0000313" key="2">
    <source>
        <dbReference type="Proteomes" id="UP000324800"/>
    </source>
</evidence>
<feature type="non-terminal residue" evidence="1">
    <location>
        <position position="241"/>
    </location>
</feature>
<dbReference type="EMBL" id="SNRW01023970">
    <property type="protein sequence ID" value="KAA6362601.1"/>
    <property type="molecule type" value="Genomic_DNA"/>
</dbReference>
<sequence length="241" mass="27840">MILEDQSPLHQESNTRKVALYSFVIIVYELPLGTKLRPEVQWFNEHDYTRSIDCEYNICWFIAASFQLHPEINQTKTRIANAIDLFLQFNDQVHKDGGDENPQVHAMFIKDIDRVVGGYLCRKCNQKLFNRTSAHFGRDLKTHLESCKGPDQQKHSKLDKLAQPFMPHLKSDKTIQKLFATGKTKLFPKDQEQGVSDILQPTKNYMCVDAETVENQDQEDDQIYAQLQPLSIVIGTQINNK</sequence>
<proteinExistence type="predicted"/>